<dbReference type="RefSeq" id="WP_166276973.1">
    <property type="nucleotide sequence ID" value="NZ_JAANNP010000001.1"/>
</dbReference>
<protein>
    <submittedName>
        <fullName evidence="1">Pilus assembly protein CpaE</fullName>
    </submittedName>
</protein>
<organism evidence="1 2">
    <name type="scientific">Motilibacter deserti</name>
    <dbReference type="NCBI Taxonomy" id="2714956"/>
    <lineage>
        <taxon>Bacteria</taxon>
        <taxon>Bacillati</taxon>
        <taxon>Actinomycetota</taxon>
        <taxon>Actinomycetes</taxon>
        <taxon>Motilibacterales</taxon>
        <taxon>Motilibacteraceae</taxon>
        <taxon>Motilibacter</taxon>
    </lineage>
</organism>
<keyword evidence="2" id="KW-1185">Reference proteome</keyword>
<comment type="caution">
    <text evidence="1">The sequence shown here is derived from an EMBL/GenBank/DDBJ whole genome shotgun (WGS) entry which is preliminary data.</text>
</comment>
<accession>A0ABX0GRZ1</accession>
<sequence>MLSLALARRLRDAGLTWEPASGDRFVLLSPEMSDDVFVLSDMVADVHHFPGGSVIGFNGTVEWALDSVSAEQALWLPTEEQLRERLADSFARLERADPGYRVVCEDGAAFEALFADDAYALALLARLGP</sequence>
<dbReference type="EMBL" id="JAANNP010000001">
    <property type="protein sequence ID" value="NHC12540.1"/>
    <property type="molecule type" value="Genomic_DNA"/>
</dbReference>
<proteinExistence type="predicted"/>
<evidence type="ECO:0000313" key="2">
    <source>
        <dbReference type="Proteomes" id="UP000800981"/>
    </source>
</evidence>
<reference evidence="1 2" key="1">
    <citation type="submission" date="2020-03" db="EMBL/GenBank/DDBJ databases">
        <title>Two novel Motilibacter sp.</title>
        <authorList>
            <person name="Liu S."/>
        </authorList>
    </citation>
    <scope>NUCLEOTIDE SEQUENCE [LARGE SCALE GENOMIC DNA]</scope>
    <source>
        <strain evidence="1 2">E257</strain>
    </source>
</reference>
<evidence type="ECO:0000313" key="1">
    <source>
        <dbReference type="EMBL" id="NHC12540.1"/>
    </source>
</evidence>
<name>A0ABX0GRZ1_9ACTN</name>
<dbReference type="Proteomes" id="UP000800981">
    <property type="component" value="Unassembled WGS sequence"/>
</dbReference>
<gene>
    <name evidence="1" type="ORF">G9H71_01925</name>
</gene>